<sequence length="197" mass="22476">MLYLYFSAEMSSTIKTIKMQDIEKQVFYISKIKCSSCHEVNDSKSHAVSMLDSVQDEKGSEFNFIMKCKYCSNKMTLNIQSINETLINKKFEATQDYEEDFVEKALESKKASRTKGGFKNIDRDETANDGAILLMLDCRGCVVEEISYDENNALTAEIAGNHSVSDLVLEDMELYDYDQDNETDLSITEVVWTLIKV</sequence>
<dbReference type="OrthoDB" id="10248838at2759"/>
<keyword evidence="2" id="KW-0479">Metal-binding</keyword>
<keyword evidence="5" id="KW-1185">Reference proteome</keyword>
<evidence type="ECO:0000256" key="2">
    <source>
        <dbReference type="ARBA" id="ARBA00022723"/>
    </source>
</evidence>
<protein>
    <submittedName>
        <fullName evidence="4">Uncharacterized protein</fullName>
    </submittedName>
</protein>
<dbReference type="GO" id="GO:0008270">
    <property type="term" value="F:zinc ion binding"/>
    <property type="evidence" value="ECO:0007669"/>
    <property type="project" value="TreeGrafter"/>
</dbReference>
<dbReference type="PANTHER" id="PTHR12857:SF0">
    <property type="entry name" value="CXXC MOTIF CONTAINING ZINC BINDING PROTEIN"/>
    <property type="match status" value="1"/>
</dbReference>
<name>A0A1L0B7P0_9ASCO</name>
<dbReference type="Proteomes" id="UP000183365">
    <property type="component" value="Unassembled WGS sequence"/>
</dbReference>
<dbReference type="SUPFAM" id="SSF141678">
    <property type="entry name" value="MAL13P1.257-like"/>
    <property type="match status" value="1"/>
</dbReference>
<dbReference type="Pfam" id="PF05907">
    <property type="entry name" value="CXXC_Zn-b_euk"/>
    <property type="match status" value="1"/>
</dbReference>
<evidence type="ECO:0000256" key="3">
    <source>
        <dbReference type="ARBA" id="ARBA00022833"/>
    </source>
</evidence>
<dbReference type="EMBL" id="FQNF01000079">
    <property type="protein sequence ID" value="SGZ41107.1"/>
    <property type="molecule type" value="Genomic_DNA"/>
</dbReference>
<comment type="similarity">
    <text evidence="1">Belongs to the UPF0587 family.</text>
</comment>
<proteinExistence type="inferred from homology"/>
<dbReference type="AlphaFoldDB" id="A0A1L0B7P0"/>
<dbReference type="PANTHER" id="PTHR12857">
    <property type="entry name" value="CXXC MOTIF CONTAINING ZINC BINDING PROTEIN"/>
    <property type="match status" value="1"/>
</dbReference>
<evidence type="ECO:0000256" key="1">
    <source>
        <dbReference type="ARBA" id="ARBA00007818"/>
    </source>
</evidence>
<reference evidence="5" key="1">
    <citation type="submission" date="2016-11" db="EMBL/GenBank/DDBJ databases">
        <authorList>
            <person name="Guldener U."/>
        </authorList>
    </citation>
    <scope>NUCLEOTIDE SEQUENCE [LARGE SCALE GENOMIC DNA]</scope>
</reference>
<dbReference type="VEuPathDB" id="FungiDB:HGUI_03307"/>
<dbReference type="InterPro" id="IPR008584">
    <property type="entry name" value="CXXC_Zn-binding_euk"/>
</dbReference>
<organism evidence="4 5">
    <name type="scientific">Hanseniaspora guilliermondii</name>
    <dbReference type="NCBI Taxonomy" id="56406"/>
    <lineage>
        <taxon>Eukaryota</taxon>
        <taxon>Fungi</taxon>
        <taxon>Dikarya</taxon>
        <taxon>Ascomycota</taxon>
        <taxon>Saccharomycotina</taxon>
        <taxon>Saccharomycetes</taxon>
        <taxon>Saccharomycodales</taxon>
        <taxon>Saccharomycodaceae</taxon>
        <taxon>Hanseniaspora</taxon>
    </lineage>
</organism>
<keyword evidence="3" id="KW-0862">Zinc</keyword>
<evidence type="ECO:0000313" key="4">
    <source>
        <dbReference type="EMBL" id="SGZ41107.1"/>
    </source>
</evidence>
<gene>
    <name evidence="4" type="ORF">HGUI_03307</name>
</gene>
<evidence type="ECO:0000313" key="5">
    <source>
        <dbReference type="Proteomes" id="UP000183365"/>
    </source>
</evidence>
<accession>A0A1L0B7P0</accession>